<sequence length="130" mass="13536">MGEGDDQIDALFGPDGTGEADPAGVARPPAVEQPGQGVPDAATRPAAPPGVRPAAPSHKIVISEPRTAPTAAASAETPIMTYRPRVEAEPSILGLSRHTRGRVGSRLFNLFFTAVFVVIFVQMVVALLRG</sequence>
<feature type="transmembrane region" description="Helical" evidence="2">
    <location>
        <begin position="107"/>
        <end position="128"/>
    </location>
</feature>
<gene>
    <name evidence="3" type="ORF">ACFQE5_17245</name>
</gene>
<feature type="region of interest" description="Disordered" evidence="1">
    <location>
        <begin position="1"/>
        <end position="76"/>
    </location>
</feature>
<evidence type="ECO:0000256" key="1">
    <source>
        <dbReference type="SAM" id="MobiDB-lite"/>
    </source>
</evidence>
<comment type="caution">
    <text evidence="3">The sequence shown here is derived from an EMBL/GenBank/DDBJ whole genome shotgun (WGS) entry which is preliminary data.</text>
</comment>
<dbReference type="EMBL" id="JBHSQW010000035">
    <property type="protein sequence ID" value="MFC5995954.1"/>
    <property type="molecule type" value="Genomic_DNA"/>
</dbReference>
<keyword evidence="2" id="KW-0812">Transmembrane</keyword>
<keyword evidence="4" id="KW-1185">Reference proteome</keyword>
<name>A0ABW1J557_9PSEU</name>
<keyword evidence="2" id="KW-0472">Membrane</keyword>
<keyword evidence="2" id="KW-1133">Transmembrane helix</keyword>
<reference evidence="4" key="1">
    <citation type="journal article" date="2019" name="Int. J. Syst. Evol. Microbiol.">
        <title>The Global Catalogue of Microorganisms (GCM) 10K type strain sequencing project: providing services to taxonomists for standard genome sequencing and annotation.</title>
        <authorList>
            <consortium name="The Broad Institute Genomics Platform"/>
            <consortium name="The Broad Institute Genome Sequencing Center for Infectious Disease"/>
            <person name="Wu L."/>
            <person name="Ma J."/>
        </authorList>
    </citation>
    <scope>NUCLEOTIDE SEQUENCE [LARGE SCALE GENOMIC DNA]</scope>
    <source>
        <strain evidence="4">CCM 8391</strain>
    </source>
</reference>
<protein>
    <submittedName>
        <fullName evidence="3">Uncharacterized protein</fullName>
    </submittedName>
</protein>
<accession>A0ABW1J557</accession>
<proteinExistence type="predicted"/>
<dbReference type="RefSeq" id="WP_379586368.1">
    <property type="nucleotide sequence ID" value="NZ_JBHSQW010000035.1"/>
</dbReference>
<dbReference type="Proteomes" id="UP001596302">
    <property type="component" value="Unassembled WGS sequence"/>
</dbReference>
<evidence type="ECO:0000256" key="2">
    <source>
        <dbReference type="SAM" id="Phobius"/>
    </source>
</evidence>
<evidence type="ECO:0000313" key="4">
    <source>
        <dbReference type="Proteomes" id="UP001596302"/>
    </source>
</evidence>
<feature type="compositionally biased region" description="Low complexity" evidence="1">
    <location>
        <begin position="63"/>
        <end position="76"/>
    </location>
</feature>
<evidence type="ECO:0000313" key="3">
    <source>
        <dbReference type="EMBL" id="MFC5995954.1"/>
    </source>
</evidence>
<organism evidence="3 4">
    <name type="scientific">Pseudonocardia hispaniensis</name>
    <dbReference type="NCBI Taxonomy" id="904933"/>
    <lineage>
        <taxon>Bacteria</taxon>
        <taxon>Bacillati</taxon>
        <taxon>Actinomycetota</taxon>
        <taxon>Actinomycetes</taxon>
        <taxon>Pseudonocardiales</taxon>
        <taxon>Pseudonocardiaceae</taxon>
        <taxon>Pseudonocardia</taxon>
    </lineage>
</organism>